<evidence type="ECO:0000256" key="5">
    <source>
        <dbReference type="PIRSR" id="PIRSR604294-1"/>
    </source>
</evidence>
<dbReference type="Proteomes" id="UP001204953">
    <property type="component" value="Unassembled WGS sequence"/>
</dbReference>
<reference evidence="6" key="1">
    <citation type="submission" date="2022-06" db="EMBL/GenBank/DDBJ databases">
        <title>New cyanobacteria of genus Symplocastrum in benthos of Lake Baikal.</title>
        <authorList>
            <person name="Sorokovikova E."/>
            <person name="Tikhonova I."/>
            <person name="Krasnopeev A."/>
            <person name="Evseev P."/>
            <person name="Gladkikh A."/>
            <person name="Belykh O."/>
        </authorList>
    </citation>
    <scope>NUCLEOTIDE SEQUENCE</scope>
    <source>
        <strain evidence="6">BBK-W-15</strain>
    </source>
</reference>
<dbReference type="EMBL" id="JAMZMM010000188">
    <property type="protein sequence ID" value="MCP2730313.1"/>
    <property type="molecule type" value="Genomic_DNA"/>
</dbReference>
<dbReference type="RefSeq" id="WP_254013076.1">
    <property type="nucleotide sequence ID" value="NZ_JAMZMM010000188.1"/>
</dbReference>
<accession>A0AAE3GUV7</accession>
<dbReference type="InterPro" id="IPR004294">
    <property type="entry name" value="Carotenoid_Oase"/>
</dbReference>
<comment type="cofactor">
    <cofactor evidence="5">
        <name>Fe(2+)</name>
        <dbReference type="ChEBI" id="CHEBI:29033"/>
    </cofactor>
    <text evidence="5">Binds 1 Fe(2+) ion per subunit.</text>
</comment>
<keyword evidence="7" id="KW-1185">Reference proteome</keyword>
<proteinExistence type="inferred from homology"/>
<evidence type="ECO:0000256" key="4">
    <source>
        <dbReference type="ARBA" id="ARBA00023004"/>
    </source>
</evidence>
<dbReference type="GO" id="GO:0010436">
    <property type="term" value="F:carotenoid dioxygenase activity"/>
    <property type="evidence" value="ECO:0007669"/>
    <property type="project" value="TreeGrafter"/>
</dbReference>
<feature type="binding site" evidence="5">
    <location>
        <position position="506"/>
    </location>
    <ligand>
        <name>Fe cation</name>
        <dbReference type="ChEBI" id="CHEBI:24875"/>
        <note>catalytic</note>
    </ligand>
</feature>
<feature type="binding site" evidence="5">
    <location>
        <position position="183"/>
    </location>
    <ligand>
        <name>Fe cation</name>
        <dbReference type="ChEBI" id="CHEBI:24875"/>
        <note>catalytic</note>
    </ligand>
</feature>
<evidence type="ECO:0000313" key="6">
    <source>
        <dbReference type="EMBL" id="MCP2730313.1"/>
    </source>
</evidence>
<evidence type="ECO:0000313" key="7">
    <source>
        <dbReference type="Proteomes" id="UP001204953"/>
    </source>
</evidence>
<evidence type="ECO:0000256" key="2">
    <source>
        <dbReference type="ARBA" id="ARBA00022723"/>
    </source>
</evidence>
<dbReference type="PANTHER" id="PTHR10543:SF89">
    <property type="entry name" value="CAROTENOID 9,10(9',10')-CLEAVAGE DIOXYGENASE 1"/>
    <property type="match status" value="1"/>
</dbReference>
<comment type="similarity">
    <text evidence="1">Belongs to the carotenoid oxygenase family.</text>
</comment>
<dbReference type="GO" id="GO:0016121">
    <property type="term" value="P:carotene catabolic process"/>
    <property type="evidence" value="ECO:0007669"/>
    <property type="project" value="TreeGrafter"/>
</dbReference>
<feature type="binding site" evidence="5">
    <location>
        <position position="326"/>
    </location>
    <ligand>
        <name>Fe cation</name>
        <dbReference type="ChEBI" id="CHEBI:24875"/>
        <note>catalytic</note>
    </ligand>
</feature>
<sequence length="514" mass="57685">MITQDTVSTPESSPSYNLKAWSMGYESQPNEYDYEIDDIEGEIPAQLHGTLFRNGPGLFDINGKRIQHPFDGDGMISAIAFDRGTAHFTNRFVRTEGFVAEQKAGKFLYRGVFGTQKPGGWLANIFDLKNKEIANTNVIYWGGKLLALWEASEPYRLNPKTLETLGKDYLDGILAKGESFSAHPRFDPSCQRNGGNPCLVNFAIKPGISTTITIYEINPDGKLLHSQKVTVPGFAFVHDFAITPNYCIFFQNPVTLNPFPFLFGFKGAGECLKFYPDKPSKIIVIPRYEQRMGSGEWGEGNGKKFPQSQIQESMKFLETKAGFIFHHGNAFEQGDEICVDSICYNSLSQVATKGDFREIDFDAISPGQLWRFTLNLKDLTVKNQLLLERCCEFPYVNPNRVGHSYRYLFIGAAHNPTGNAPLQAILKLDMNSGAEQIWSGAPHGFVSEPIFVPRPNATEEDDGWVLSLVYDSSHHRSDVVILDGRNLDREPVARLHLKHHIPYGLHGSWTPQVF</sequence>
<name>A0AAE3GUV7_9CYAN</name>
<evidence type="ECO:0000256" key="1">
    <source>
        <dbReference type="ARBA" id="ARBA00006787"/>
    </source>
</evidence>
<feature type="binding site" evidence="5">
    <location>
        <position position="238"/>
    </location>
    <ligand>
        <name>Fe cation</name>
        <dbReference type="ChEBI" id="CHEBI:24875"/>
        <note>catalytic</note>
    </ligand>
</feature>
<protein>
    <submittedName>
        <fullName evidence="6">Carotenoid oxygenase family protein</fullName>
    </submittedName>
</protein>
<keyword evidence="4 5" id="KW-0408">Iron</keyword>
<dbReference type="GO" id="GO:0046872">
    <property type="term" value="F:metal ion binding"/>
    <property type="evidence" value="ECO:0007669"/>
    <property type="project" value="UniProtKB-KW"/>
</dbReference>
<keyword evidence="2 5" id="KW-0479">Metal-binding</keyword>
<organism evidence="6 7">
    <name type="scientific">Limnofasciculus baicalensis BBK-W-15</name>
    <dbReference type="NCBI Taxonomy" id="2699891"/>
    <lineage>
        <taxon>Bacteria</taxon>
        <taxon>Bacillati</taxon>
        <taxon>Cyanobacteriota</taxon>
        <taxon>Cyanophyceae</taxon>
        <taxon>Coleofasciculales</taxon>
        <taxon>Coleofasciculaceae</taxon>
        <taxon>Limnofasciculus</taxon>
        <taxon>Limnofasciculus baicalensis</taxon>
    </lineage>
</organism>
<comment type="caution">
    <text evidence="6">The sequence shown here is derived from an EMBL/GenBank/DDBJ whole genome shotgun (WGS) entry which is preliminary data.</text>
</comment>
<evidence type="ECO:0000256" key="3">
    <source>
        <dbReference type="ARBA" id="ARBA00023002"/>
    </source>
</evidence>
<gene>
    <name evidence="6" type="ORF">NJ959_17925</name>
</gene>
<dbReference type="AlphaFoldDB" id="A0AAE3GUV7"/>
<dbReference type="Pfam" id="PF03055">
    <property type="entry name" value="RPE65"/>
    <property type="match status" value="1"/>
</dbReference>
<keyword evidence="3" id="KW-0560">Oxidoreductase</keyword>
<dbReference type="PANTHER" id="PTHR10543">
    <property type="entry name" value="BETA-CAROTENE DIOXYGENASE"/>
    <property type="match status" value="1"/>
</dbReference>